<accession>A0ABQ7I222</accession>
<dbReference type="EMBL" id="SBIQ01000014">
    <property type="protein sequence ID" value="KAF7684424.1"/>
    <property type="molecule type" value="Genomic_DNA"/>
</dbReference>
<protein>
    <submittedName>
        <fullName evidence="1">Uncharacterized protein</fullName>
    </submittedName>
</protein>
<evidence type="ECO:0000313" key="2">
    <source>
        <dbReference type="Proteomes" id="UP001516464"/>
    </source>
</evidence>
<gene>
    <name evidence="1" type="ORF">TCON_0380</name>
</gene>
<dbReference type="Proteomes" id="UP001516464">
    <property type="component" value="Unassembled WGS sequence"/>
</dbReference>
<name>A0ABQ7I222_9MICR</name>
<organism evidence="1 2">
    <name type="scientific">Astathelohania contejeani</name>
    <dbReference type="NCBI Taxonomy" id="164912"/>
    <lineage>
        <taxon>Eukaryota</taxon>
        <taxon>Fungi</taxon>
        <taxon>Fungi incertae sedis</taxon>
        <taxon>Microsporidia</taxon>
        <taxon>Astathelohaniidae</taxon>
        <taxon>Astathelohania</taxon>
    </lineage>
</organism>
<keyword evidence="2" id="KW-1185">Reference proteome</keyword>
<comment type="caution">
    <text evidence="1">The sequence shown here is derived from an EMBL/GenBank/DDBJ whole genome shotgun (WGS) entry which is preliminary data.</text>
</comment>
<evidence type="ECO:0000313" key="1">
    <source>
        <dbReference type="EMBL" id="KAF7684424.1"/>
    </source>
</evidence>
<reference evidence="1 2" key="1">
    <citation type="submission" date="2019-01" db="EMBL/GenBank/DDBJ databases">
        <title>Genomes sequencing and comparative genomics of infectious freshwater microsporidia, Cucumispora dikerogammari and Thelohania contejeani.</title>
        <authorList>
            <person name="Cormier A."/>
            <person name="Giraud I."/>
            <person name="Wattier R."/>
            <person name="Teixeira M."/>
            <person name="Grandjean F."/>
            <person name="Rigaud T."/>
            <person name="Cordaux R."/>
        </authorList>
    </citation>
    <scope>NUCLEOTIDE SEQUENCE [LARGE SCALE GENOMIC DNA]</scope>
    <source>
        <strain evidence="1">T1</strain>
        <tissue evidence="1">Spores</tissue>
    </source>
</reference>
<sequence length="233" mass="27670">MDILITNIKFFKSIIRAFSAKKYITWVVKDTNIQVMTIDTYRYFLNLDTDIYEVLSSSEGVTFTIMPSLLHNYLNLFTQNLKIEIKNNLSLSNFEDKNCKINVQIPFIRQIPPEYQHIGDTNIQFIVSRKTSLILSKFKGLVTYEIQNKTLYLRRWNEEMREEIIIPQIDIIEGTILDFTCNNSWVDIFEYLGEYIENVMFGFSEDFLSVQFLFHKFENSYLEVQIPRSLTNR</sequence>
<proteinExistence type="predicted"/>